<comment type="caution">
    <text evidence="2">The sequence shown here is derived from an EMBL/GenBank/DDBJ whole genome shotgun (WGS) entry which is preliminary data.</text>
</comment>
<sequence length="249" mass="28985">MPLTINMINITIKFLLYGTIFILILAFIIVSVGYAIYKTERAESWNKGSYMVYKRIWNIFQKLFNILKKMGKMIWKFLKWILPILGTWFYEEATGNALPPKPEDRICKDVSLADSEIDELVGEFNRQPYLTPILAEPVCAYDGILWIHIKSAGLDSKYANLPLKDLKRLIENIVKGFYQKHRHLVNIDVFVRIATATETIIAIPFTMKSVEYVKNQMSNDYLTEDVFTEKALTESIPVEEIESNHDYWL</sequence>
<gene>
    <name evidence="2" type="ORF">CDL18_12295</name>
</gene>
<evidence type="ECO:0000313" key="3">
    <source>
        <dbReference type="Proteomes" id="UP000234849"/>
    </source>
</evidence>
<dbReference type="Proteomes" id="UP000234849">
    <property type="component" value="Unassembled WGS sequence"/>
</dbReference>
<keyword evidence="1" id="KW-0812">Transmembrane</keyword>
<proteinExistence type="predicted"/>
<reference evidence="2 3" key="1">
    <citation type="journal article" date="2017" name="Genome Med.">
        <title>A novel Ruminococcus gnavus clade enriched in inflammatory bowel disease patients.</title>
        <authorList>
            <person name="Hall A.B."/>
            <person name="Yassour M."/>
            <person name="Sauk J."/>
            <person name="Garner A."/>
            <person name="Jiang X."/>
            <person name="Arthur T."/>
            <person name="Lagoudas G.K."/>
            <person name="Vatanen T."/>
            <person name="Fornelos N."/>
            <person name="Wilson R."/>
            <person name="Bertha M."/>
            <person name="Cohen M."/>
            <person name="Garber J."/>
            <person name="Khalili H."/>
            <person name="Gevers D."/>
            <person name="Ananthakrishnan A.N."/>
            <person name="Kugathasan S."/>
            <person name="Lander E.S."/>
            <person name="Blainey P."/>
            <person name="Vlamakis H."/>
            <person name="Xavier R.J."/>
            <person name="Huttenhower C."/>
        </authorList>
    </citation>
    <scope>NUCLEOTIDE SEQUENCE [LARGE SCALE GENOMIC DNA]</scope>
    <source>
        <strain evidence="2 3">RJX1118</strain>
    </source>
</reference>
<keyword evidence="1" id="KW-1133">Transmembrane helix</keyword>
<accession>A0A2N5NFR4</accession>
<dbReference type="EMBL" id="NIHM01000019">
    <property type="protein sequence ID" value="PLT53391.1"/>
    <property type="molecule type" value="Genomic_DNA"/>
</dbReference>
<organism evidence="2 3">
    <name type="scientific">Mediterraneibacter gnavus</name>
    <name type="common">Ruminococcus gnavus</name>
    <dbReference type="NCBI Taxonomy" id="33038"/>
    <lineage>
        <taxon>Bacteria</taxon>
        <taxon>Bacillati</taxon>
        <taxon>Bacillota</taxon>
        <taxon>Clostridia</taxon>
        <taxon>Lachnospirales</taxon>
        <taxon>Lachnospiraceae</taxon>
        <taxon>Mediterraneibacter</taxon>
    </lineage>
</organism>
<keyword evidence="1" id="KW-0472">Membrane</keyword>
<evidence type="ECO:0000313" key="2">
    <source>
        <dbReference type="EMBL" id="PLT53391.1"/>
    </source>
</evidence>
<evidence type="ECO:0000256" key="1">
    <source>
        <dbReference type="SAM" id="Phobius"/>
    </source>
</evidence>
<dbReference type="RefSeq" id="WP_101880054.1">
    <property type="nucleotide sequence ID" value="NZ_JAAIMS010000006.1"/>
</dbReference>
<name>A0A2N5NFR4_MEDGN</name>
<dbReference type="AlphaFoldDB" id="A0A2N5NFR4"/>
<protein>
    <submittedName>
        <fullName evidence="2">Uncharacterized protein</fullName>
    </submittedName>
</protein>
<feature type="transmembrane region" description="Helical" evidence="1">
    <location>
        <begin position="14"/>
        <end position="37"/>
    </location>
</feature>